<gene>
    <name evidence="7" type="primary">cbiE</name>
    <name evidence="7" type="ORF">JZO85_07660</name>
</gene>
<evidence type="ECO:0000256" key="3">
    <source>
        <dbReference type="ARBA" id="ARBA00022603"/>
    </source>
</evidence>
<proteinExistence type="predicted"/>
<comment type="pathway">
    <text evidence="1">Cofactor biosynthesis; adenosylcobalamin biosynthesis.</text>
</comment>
<evidence type="ECO:0000256" key="5">
    <source>
        <dbReference type="ARBA" id="ARBA00022691"/>
    </source>
</evidence>
<dbReference type="NCBIfam" id="TIGR02467">
    <property type="entry name" value="CbiE"/>
    <property type="match status" value="1"/>
</dbReference>
<dbReference type="InterPro" id="IPR014777">
    <property type="entry name" value="4pyrrole_Mease_sub1"/>
</dbReference>
<dbReference type="InterPro" id="IPR035996">
    <property type="entry name" value="4pyrrol_Methylase_sf"/>
</dbReference>
<keyword evidence="4" id="KW-0808">Transferase</keyword>
<protein>
    <submittedName>
        <fullName evidence="7">Precorrin-6y C5,15-methyltransferase (Decarboxylating) subunit CbiE</fullName>
    </submittedName>
</protein>
<evidence type="ECO:0000259" key="6">
    <source>
        <dbReference type="Pfam" id="PF00590"/>
    </source>
</evidence>
<reference evidence="7 8" key="1">
    <citation type="submission" date="2021-03" db="EMBL/GenBank/DDBJ databases">
        <title>Enterococcal diversity collection.</title>
        <authorList>
            <person name="Gilmore M.S."/>
            <person name="Schwartzman J."/>
            <person name="Van Tyne D."/>
            <person name="Martin M."/>
            <person name="Earl A.M."/>
            <person name="Manson A.L."/>
            <person name="Straub T."/>
            <person name="Salamzade R."/>
            <person name="Saavedra J."/>
            <person name="Lebreton F."/>
            <person name="Prichula J."/>
            <person name="Schaufler K."/>
            <person name="Gaca A."/>
            <person name="Sgardioli B."/>
            <person name="Wagenaar J."/>
            <person name="Strong T."/>
        </authorList>
    </citation>
    <scope>NUCLEOTIDE SEQUENCE [LARGE SCALE GENOMIC DNA]</scope>
    <source>
        <strain evidence="7 8">MJM16</strain>
    </source>
</reference>
<dbReference type="PANTHER" id="PTHR43182">
    <property type="entry name" value="COBALT-PRECORRIN-6B C(15)-METHYLTRANSFERASE (DECARBOXYLATING)"/>
    <property type="match status" value="1"/>
</dbReference>
<comment type="caution">
    <text evidence="7">The sequence shown here is derived from an EMBL/GenBank/DDBJ whole genome shotgun (WGS) entry which is preliminary data.</text>
</comment>
<evidence type="ECO:0000256" key="2">
    <source>
        <dbReference type="ARBA" id="ARBA00022573"/>
    </source>
</evidence>
<dbReference type="InterPro" id="IPR000878">
    <property type="entry name" value="4pyrrol_Mease"/>
</dbReference>
<evidence type="ECO:0000313" key="8">
    <source>
        <dbReference type="Proteomes" id="UP000664495"/>
    </source>
</evidence>
<sequence>MITIVGIGPGGTQDYLFDKAKEVIDSADLIIGSERQLKIVPLSKRGSCHRLPHKLDDLTTFLTEHQEAEIVLLASGDPLTYGIGKWLIRQFPPEKLTILPGISSLHYLFNRLNIPIEDCFITSSHGRKPDFSLLFKLPKVGIVTDKANGPYQLAQEALRQGSVATFYIGENLSYSDERIRCYRASEVPDENYQMNAVVIINEG</sequence>
<dbReference type="RefSeq" id="WP_207107913.1">
    <property type="nucleotide sequence ID" value="NZ_JAFLVR010000018.1"/>
</dbReference>
<dbReference type="Gene3D" id="3.30.950.10">
    <property type="entry name" value="Methyltransferase, Cobalt-precorrin-4 Transmethylase, Domain 2"/>
    <property type="match status" value="1"/>
</dbReference>
<evidence type="ECO:0000256" key="1">
    <source>
        <dbReference type="ARBA" id="ARBA00004953"/>
    </source>
</evidence>
<keyword evidence="5" id="KW-0949">S-adenosyl-L-methionine</keyword>
<feature type="domain" description="Tetrapyrrole methylase" evidence="6">
    <location>
        <begin position="1"/>
        <end position="180"/>
    </location>
</feature>
<keyword evidence="8" id="KW-1185">Reference proteome</keyword>
<evidence type="ECO:0000313" key="7">
    <source>
        <dbReference type="EMBL" id="MBO0452138.1"/>
    </source>
</evidence>
<dbReference type="PANTHER" id="PTHR43182:SF1">
    <property type="entry name" value="COBALT-PRECORRIN-7 C(5)-METHYLTRANSFERASE"/>
    <property type="match status" value="1"/>
</dbReference>
<dbReference type="Proteomes" id="UP000664495">
    <property type="component" value="Unassembled WGS sequence"/>
</dbReference>
<accession>A0ABS3HFU7</accession>
<dbReference type="CDD" id="cd11644">
    <property type="entry name" value="Precorrin-6Y-MT"/>
    <property type="match status" value="1"/>
</dbReference>
<keyword evidence="3" id="KW-0489">Methyltransferase</keyword>
<evidence type="ECO:0000256" key="4">
    <source>
        <dbReference type="ARBA" id="ARBA00022679"/>
    </source>
</evidence>
<dbReference type="InterPro" id="IPR014776">
    <property type="entry name" value="4pyrrole_Mease_sub2"/>
</dbReference>
<dbReference type="Pfam" id="PF00590">
    <property type="entry name" value="TP_methylase"/>
    <property type="match status" value="1"/>
</dbReference>
<keyword evidence="2" id="KW-0169">Cobalamin biosynthesis</keyword>
<organism evidence="7 8">
    <name type="scientific">Candidatus Enterococcus murrayae</name>
    <dbReference type="NCBI Taxonomy" id="2815321"/>
    <lineage>
        <taxon>Bacteria</taxon>
        <taxon>Bacillati</taxon>
        <taxon>Bacillota</taxon>
        <taxon>Bacilli</taxon>
        <taxon>Lactobacillales</taxon>
        <taxon>Enterococcaceae</taxon>
        <taxon>Enterococcus</taxon>
    </lineage>
</organism>
<name>A0ABS3HFU7_9ENTE</name>
<dbReference type="InterPro" id="IPR012818">
    <property type="entry name" value="CbiE"/>
</dbReference>
<dbReference type="InterPro" id="IPR050714">
    <property type="entry name" value="Cobalamin_biosynth_MTase"/>
</dbReference>
<dbReference type="Gene3D" id="3.40.1010.10">
    <property type="entry name" value="Cobalt-precorrin-4 Transmethylase, Domain 1"/>
    <property type="match status" value="1"/>
</dbReference>
<dbReference type="EMBL" id="JAFLVR010000018">
    <property type="protein sequence ID" value="MBO0452138.1"/>
    <property type="molecule type" value="Genomic_DNA"/>
</dbReference>
<dbReference type="SUPFAM" id="SSF53790">
    <property type="entry name" value="Tetrapyrrole methylase"/>
    <property type="match status" value="1"/>
</dbReference>